<dbReference type="PANTHER" id="PTHR39082">
    <property type="entry name" value="PHOSPHOLIPASE C-BETA-2-RELATED"/>
    <property type="match status" value="1"/>
</dbReference>
<keyword evidence="5" id="KW-1185">Reference proteome</keyword>
<evidence type="ECO:0000256" key="1">
    <source>
        <dbReference type="SAM" id="Coils"/>
    </source>
</evidence>
<dbReference type="InterPro" id="IPR056003">
    <property type="entry name" value="CT398_CC_hairpin"/>
</dbReference>
<dbReference type="Pfam" id="PF02591">
    <property type="entry name" value="Zn_ribbon_9"/>
    <property type="match status" value="1"/>
</dbReference>
<dbReference type="AlphaFoldDB" id="A0A6N6MXQ0"/>
<dbReference type="PANTHER" id="PTHR39082:SF1">
    <property type="entry name" value="SCAVENGER RECEPTOR CLASS A MEMBER 3"/>
    <property type="match status" value="1"/>
</dbReference>
<dbReference type="Proteomes" id="UP000438699">
    <property type="component" value="Unassembled WGS sequence"/>
</dbReference>
<feature type="domain" description="C4-type zinc ribbon" evidence="2">
    <location>
        <begin position="200"/>
        <end position="230"/>
    </location>
</feature>
<dbReference type="RefSeq" id="WP_151152003.1">
    <property type="nucleotide sequence ID" value="NZ_WAIE01000009.1"/>
</dbReference>
<organism evidence="4 5">
    <name type="scientific">Pseudodesulfovibrio senegalensis</name>
    <dbReference type="NCBI Taxonomy" id="1721087"/>
    <lineage>
        <taxon>Bacteria</taxon>
        <taxon>Pseudomonadati</taxon>
        <taxon>Thermodesulfobacteriota</taxon>
        <taxon>Desulfovibrionia</taxon>
        <taxon>Desulfovibrionales</taxon>
        <taxon>Desulfovibrionaceae</taxon>
    </lineage>
</organism>
<evidence type="ECO:0000259" key="3">
    <source>
        <dbReference type="Pfam" id="PF24481"/>
    </source>
</evidence>
<proteinExistence type="predicted"/>
<dbReference type="InterPro" id="IPR003743">
    <property type="entry name" value="Zf-RING_7"/>
</dbReference>
<dbReference type="Pfam" id="PF24481">
    <property type="entry name" value="CT398_CC"/>
    <property type="match status" value="1"/>
</dbReference>
<evidence type="ECO:0000313" key="4">
    <source>
        <dbReference type="EMBL" id="KAB1439033.1"/>
    </source>
</evidence>
<comment type="caution">
    <text evidence="4">The sequence shown here is derived from an EMBL/GenBank/DDBJ whole genome shotgun (WGS) entry which is preliminary data.</text>
</comment>
<dbReference type="Gene3D" id="1.10.287.1490">
    <property type="match status" value="1"/>
</dbReference>
<feature type="domain" description="CT398-like coiled coil hairpin" evidence="3">
    <location>
        <begin position="12"/>
        <end position="186"/>
    </location>
</feature>
<evidence type="ECO:0000313" key="5">
    <source>
        <dbReference type="Proteomes" id="UP000438699"/>
    </source>
</evidence>
<dbReference type="EMBL" id="WAIE01000009">
    <property type="protein sequence ID" value="KAB1439033.1"/>
    <property type="molecule type" value="Genomic_DNA"/>
</dbReference>
<feature type="coiled-coil region" evidence="1">
    <location>
        <begin position="26"/>
        <end position="70"/>
    </location>
</feature>
<reference evidence="4 5" key="1">
    <citation type="journal article" date="2017" name="Int. J. Syst. Evol. Microbiol.">
        <title>Desulfovibrio senegalensis sp. nov., a mesophilic sulfate reducer isolated from marine sediment.</title>
        <authorList>
            <person name="Thioye A."/>
            <person name="Gam Z.B.A."/>
            <person name="Mbengue M."/>
            <person name="Cayol J.L."/>
            <person name="Joseph-Bartoli M."/>
            <person name="Toure-Kane C."/>
            <person name="Labat M."/>
        </authorList>
    </citation>
    <scope>NUCLEOTIDE SEQUENCE [LARGE SCALE GENOMIC DNA]</scope>
    <source>
        <strain evidence="4 5">DSM 101509</strain>
    </source>
</reference>
<sequence length="244" mass="28195">MYQKQIEQLVVLQRVDDQIIVLQEDLDAAPRELAELEGQLQALMDRKTQIEEKLDMLAQQRQKLDGEIEEDGAKIKKSKNKLMMSSNTKEYHAMMREMDSLEKLNRIREDEFTAVREELTRQNEAMEALEKEVEEVKEELAAKQANLEARTAKAKKALNSLNKKRDKACKVVPPPILGRYEFIRSRLENPVIVPVEDGICNGCHIKIPPQSYNDLQKGQQILSCPNCQRLIYWKEHIPEASKVV</sequence>
<dbReference type="InterPro" id="IPR052376">
    <property type="entry name" value="Oxidative_Scav/Glycosyltrans"/>
</dbReference>
<feature type="coiled-coil region" evidence="1">
    <location>
        <begin position="112"/>
        <end position="164"/>
    </location>
</feature>
<dbReference type="OrthoDB" id="9795058at2"/>
<gene>
    <name evidence="4" type="ORF">F8A88_15060</name>
</gene>
<evidence type="ECO:0000259" key="2">
    <source>
        <dbReference type="Pfam" id="PF02591"/>
    </source>
</evidence>
<name>A0A6N6MXQ0_9BACT</name>
<accession>A0A6N6MXQ0</accession>
<keyword evidence="1" id="KW-0175">Coiled coil</keyword>
<protein>
    <submittedName>
        <fullName evidence="4">Uncharacterized protein</fullName>
    </submittedName>
</protein>